<comment type="function">
    <text evidence="8">This protein is part of the stalk that links CF(0) to CF(1). It either transmits conformational changes from CF(0) to CF(1) or is implicated in proton conduction.</text>
</comment>
<evidence type="ECO:0000256" key="3">
    <source>
        <dbReference type="ARBA" id="ARBA00022781"/>
    </source>
</evidence>
<dbReference type="STRING" id="917.SAMN05216326_10421"/>
<dbReference type="HAMAP" id="MF_01416">
    <property type="entry name" value="ATP_synth_delta_bact"/>
    <property type="match status" value="1"/>
</dbReference>
<organism evidence="9 10">
    <name type="scientific">Nitrosomonas marina</name>
    <dbReference type="NCBI Taxonomy" id="917"/>
    <lineage>
        <taxon>Bacteria</taxon>
        <taxon>Pseudomonadati</taxon>
        <taxon>Pseudomonadota</taxon>
        <taxon>Betaproteobacteria</taxon>
        <taxon>Nitrosomonadales</taxon>
        <taxon>Nitrosomonadaceae</taxon>
        <taxon>Nitrosomonas</taxon>
    </lineage>
</organism>
<keyword evidence="2 8" id="KW-0813">Transport</keyword>
<keyword evidence="4 8" id="KW-0406">Ion transport</keyword>
<dbReference type="AlphaFoldDB" id="A0A1H8BYD4"/>
<proteinExistence type="inferred from homology"/>
<dbReference type="PRINTS" id="PR00125">
    <property type="entry name" value="ATPASEDELTA"/>
</dbReference>
<keyword evidence="5 8" id="KW-0472">Membrane</keyword>
<dbReference type="Proteomes" id="UP000199459">
    <property type="component" value="Unassembled WGS sequence"/>
</dbReference>
<dbReference type="NCBIfam" id="NF004402">
    <property type="entry name" value="PRK05758.2-2"/>
    <property type="match status" value="1"/>
</dbReference>
<gene>
    <name evidence="8" type="primary">atpH</name>
    <name evidence="9" type="ORF">SAMN05216325_103189</name>
</gene>
<dbReference type="EMBL" id="FOCP01000003">
    <property type="protein sequence ID" value="SEM87895.1"/>
    <property type="molecule type" value="Genomic_DNA"/>
</dbReference>
<name>A0A1H8BYD4_9PROT</name>
<dbReference type="GO" id="GO:0045259">
    <property type="term" value="C:proton-transporting ATP synthase complex"/>
    <property type="evidence" value="ECO:0007669"/>
    <property type="project" value="UniProtKB-KW"/>
</dbReference>
<comment type="subcellular location">
    <subcellularLocation>
        <location evidence="8">Cell membrane</location>
        <topology evidence="8">Peripheral membrane protein</topology>
    </subcellularLocation>
    <subcellularLocation>
        <location evidence="1">Membrane</location>
    </subcellularLocation>
</comment>
<sequence length="178" mass="19622">MAEAVTVARPYAEAVYKLAIAKNKLSDWSNMLSDAADISQQEQIKELIGNPVVSAKQLGELLLEIGKSKFNQEGRNFLLMLAENNRIGVLPQISQHYEHLKSQHEGMLEATIISAFEMDSGQLKKLVASLERKFDRKIDAKVQVNPELIGGVIVEVGDEIFDASIRGKLQAMASALKS</sequence>
<keyword evidence="7 8" id="KW-0066">ATP synthesis</keyword>
<dbReference type="InterPro" id="IPR026015">
    <property type="entry name" value="ATP_synth_OSCP/delta_N_sf"/>
</dbReference>
<dbReference type="PANTHER" id="PTHR11910">
    <property type="entry name" value="ATP SYNTHASE DELTA CHAIN"/>
    <property type="match status" value="1"/>
</dbReference>
<evidence type="ECO:0000313" key="10">
    <source>
        <dbReference type="Proteomes" id="UP000199459"/>
    </source>
</evidence>
<evidence type="ECO:0000256" key="6">
    <source>
        <dbReference type="ARBA" id="ARBA00023196"/>
    </source>
</evidence>
<dbReference type="NCBIfam" id="TIGR01145">
    <property type="entry name" value="ATP_synt_delta"/>
    <property type="match status" value="1"/>
</dbReference>
<keyword evidence="3 8" id="KW-0375">Hydrogen ion transport</keyword>
<dbReference type="InterPro" id="IPR000711">
    <property type="entry name" value="ATPase_OSCP/dsu"/>
</dbReference>
<dbReference type="SUPFAM" id="SSF47928">
    <property type="entry name" value="N-terminal domain of the delta subunit of the F1F0-ATP synthase"/>
    <property type="match status" value="1"/>
</dbReference>
<evidence type="ECO:0000256" key="4">
    <source>
        <dbReference type="ARBA" id="ARBA00023065"/>
    </source>
</evidence>
<evidence type="ECO:0000256" key="8">
    <source>
        <dbReference type="HAMAP-Rule" id="MF_01416"/>
    </source>
</evidence>
<dbReference type="RefSeq" id="WP_090628081.1">
    <property type="nucleotide sequence ID" value="NZ_FOCP01000003.1"/>
</dbReference>
<keyword evidence="6 8" id="KW-0139">CF(1)</keyword>
<reference evidence="9 10" key="1">
    <citation type="submission" date="2016-10" db="EMBL/GenBank/DDBJ databases">
        <authorList>
            <person name="de Groot N.N."/>
        </authorList>
    </citation>
    <scope>NUCLEOTIDE SEQUENCE [LARGE SCALE GENOMIC DNA]</scope>
    <source>
        <strain evidence="9 10">Nm22</strain>
    </source>
</reference>
<dbReference type="GO" id="GO:0005886">
    <property type="term" value="C:plasma membrane"/>
    <property type="evidence" value="ECO:0007669"/>
    <property type="project" value="UniProtKB-SubCell"/>
</dbReference>
<dbReference type="Gene3D" id="1.10.520.20">
    <property type="entry name" value="N-terminal domain of the delta subunit of the F1F0-ATP synthase"/>
    <property type="match status" value="1"/>
</dbReference>
<evidence type="ECO:0000256" key="7">
    <source>
        <dbReference type="ARBA" id="ARBA00023310"/>
    </source>
</evidence>
<comment type="function">
    <text evidence="8">F(1)F(0) ATP synthase produces ATP from ADP in the presence of a proton or sodium gradient. F-type ATPases consist of two structural domains, F(1) containing the extramembraneous catalytic core and F(0) containing the membrane proton channel, linked together by a central stalk and a peripheral stalk. During catalysis, ATP synthesis in the catalytic domain of F(1) is coupled via a rotary mechanism of the central stalk subunits to proton translocation.</text>
</comment>
<dbReference type="OrthoDB" id="9816221at2"/>
<protein>
    <recommendedName>
        <fullName evidence="8">ATP synthase subunit delta</fullName>
    </recommendedName>
    <alternativeName>
        <fullName evidence="8">ATP synthase F(1) sector subunit delta</fullName>
    </alternativeName>
    <alternativeName>
        <fullName evidence="8">F-type ATPase subunit delta</fullName>
        <shortName evidence="8">F-ATPase subunit delta</shortName>
    </alternativeName>
</protein>
<evidence type="ECO:0000256" key="2">
    <source>
        <dbReference type="ARBA" id="ARBA00022448"/>
    </source>
</evidence>
<evidence type="ECO:0000256" key="5">
    <source>
        <dbReference type="ARBA" id="ARBA00023136"/>
    </source>
</evidence>
<evidence type="ECO:0000313" key="9">
    <source>
        <dbReference type="EMBL" id="SEM87895.1"/>
    </source>
</evidence>
<keyword evidence="8" id="KW-1003">Cell membrane</keyword>
<comment type="similarity">
    <text evidence="8">Belongs to the ATPase delta chain family.</text>
</comment>
<accession>A0A1H8BYD4</accession>
<dbReference type="GO" id="GO:0046933">
    <property type="term" value="F:proton-transporting ATP synthase activity, rotational mechanism"/>
    <property type="evidence" value="ECO:0007669"/>
    <property type="project" value="UniProtKB-UniRule"/>
</dbReference>
<dbReference type="Pfam" id="PF00213">
    <property type="entry name" value="OSCP"/>
    <property type="match status" value="1"/>
</dbReference>
<evidence type="ECO:0000256" key="1">
    <source>
        <dbReference type="ARBA" id="ARBA00004370"/>
    </source>
</evidence>